<dbReference type="EMBL" id="PJMY01000003">
    <property type="protein sequence ID" value="PKV94264.1"/>
    <property type="molecule type" value="Genomic_DNA"/>
</dbReference>
<comment type="caution">
    <text evidence="6">The sequence shown here is derived from an EMBL/GenBank/DDBJ whole genome shotgun (WGS) entry which is preliminary data.</text>
</comment>
<dbReference type="PANTHER" id="PTHR30146:SF109">
    <property type="entry name" value="HTH-TYPE TRANSCRIPTIONAL REGULATOR GALS"/>
    <property type="match status" value="1"/>
</dbReference>
<dbReference type="InterPro" id="IPR028082">
    <property type="entry name" value="Peripla_BP_I"/>
</dbReference>
<keyword evidence="3" id="KW-0804">Transcription</keyword>
<evidence type="ECO:0000259" key="5">
    <source>
        <dbReference type="PROSITE" id="PS50932"/>
    </source>
</evidence>
<evidence type="ECO:0000313" key="7">
    <source>
        <dbReference type="Proteomes" id="UP000233750"/>
    </source>
</evidence>
<evidence type="ECO:0000256" key="4">
    <source>
        <dbReference type="SAM" id="MobiDB-lite"/>
    </source>
</evidence>
<dbReference type="PANTHER" id="PTHR30146">
    <property type="entry name" value="LACI-RELATED TRANSCRIPTIONAL REPRESSOR"/>
    <property type="match status" value="1"/>
</dbReference>
<protein>
    <submittedName>
        <fullName evidence="6">LacI family transcriptional regulator</fullName>
    </submittedName>
</protein>
<sequence length="380" mass="40365">MPNECVAGNGGCQGWSLRERSRLDPVKLSPIDSQGVGEVAPRSEDERPTLEDVAAFAGVSRSTASRALNDDAYVSARSREKVLAAARDLGYSPNQAARSLVTRRTGAIAVVLSEPEARLLDDPYRTAVMRAGYRELADVGCQMVLLFSDTREDLGRTVRFLEGGHVDGVLVFAPHRADPLPRALRLLKLPTVFGGQAADLRRGVHLVDFDNEGGARQAVTHLVESGRRRIATIAGPQDQGAPIDRLAGWRKTLVDAGIDPSGLAEEADFTLAGGAKAMATLLERVPDLDAVFVGSDMMAVGALRTLSDAGRAVPGDVAVVSFDDNAALAPAMTPPLTSVHQDPREQVHAMVSTLMRLLDGEDVAPGAQILPVSLVVRESS</sequence>
<proteinExistence type="predicted"/>
<dbReference type="GO" id="GO:0000976">
    <property type="term" value="F:transcription cis-regulatory region binding"/>
    <property type="evidence" value="ECO:0007669"/>
    <property type="project" value="TreeGrafter"/>
</dbReference>
<dbReference type="Gene3D" id="1.10.260.40">
    <property type="entry name" value="lambda repressor-like DNA-binding domains"/>
    <property type="match status" value="1"/>
</dbReference>
<dbReference type="CDD" id="cd06267">
    <property type="entry name" value="PBP1_LacI_sugar_binding-like"/>
    <property type="match status" value="1"/>
</dbReference>
<dbReference type="InterPro" id="IPR000843">
    <property type="entry name" value="HTH_LacI"/>
</dbReference>
<keyword evidence="2" id="KW-0238">DNA-binding</keyword>
<dbReference type="Gene3D" id="3.40.50.2300">
    <property type="match status" value="2"/>
</dbReference>
<dbReference type="SUPFAM" id="SSF47413">
    <property type="entry name" value="lambda repressor-like DNA-binding domains"/>
    <property type="match status" value="1"/>
</dbReference>
<name>A0A2N3WK59_9PSEU</name>
<dbReference type="InterPro" id="IPR010982">
    <property type="entry name" value="Lambda_DNA-bd_dom_sf"/>
</dbReference>
<feature type="region of interest" description="Disordered" evidence="4">
    <location>
        <begin position="26"/>
        <end position="47"/>
    </location>
</feature>
<keyword evidence="1" id="KW-0805">Transcription regulation</keyword>
<evidence type="ECO:0000256" key="3">
    <source>
        <dbReference type="ARBA" id="ARBA00023163"/>
    </source>
</evidence>
<evidence type="ECO:0000256" key="1">
    <source>
        <dbReference type="ARBA" id="ARBA00023015"/>
    </source>
</evidence>
<dbReference type="PROSITE" id="PS00356">
    <property type="entry name" value="HTH_LACI_1"/>
    <property type="match status" value="1"/>
</dbReference>
<dbReference type="CDD" id="cd01392">
    <property type="entry name" value="HTH_LacI"/>
    <property type="match status" value="1"/>
</dbReference>
<organism evidence="6 7">
    <name type="scientific">Amycolatopsis echigonensis</name>
    <dbReference type="NCBI Taxonomy" id="2576905"/>
    <lineage>
        <taxon>Bacteria</taxon>
        <taxon>Bacillati</taxon>
        <taxon>Actinomycetota</taxon>
        <taxon>Actinomycetes</taxon>
        <taxon>Pseudonocardiales</taxon>
        <taxon>Pseudonocardiaceae</taxon>
        <taxon>Amycolatopsis</taxon>
    </lineage>
</organism>
<dbReference type="Pfam" id="PF13377">
    <property type="entry name" value="Peripla_BP_3"/>
    <property type="match status" value="1"/>
</dbReference>
<reference evidence="6 7" key="1">
    <citation type="submission" date="2017-12" db="EMBL/GenBank/DDBJ databases">
        <title>Sequencing the genomes of 1000 Actinobacteria strains.</title>
        <authorList>
            <person name="Klenk H.-P."/>
        </authorList>
    </citation>
    <scope>NUCLEOTIDE SEQUENCE [LARGE SCALE GENOMIC DNA]</scope>
    <source>
        <strain evidence="6 7">DSM 45165</strain>
    </source>
</reference>
<dbReference type="Pfam" id="PF00356">
    <property type="entry name" value="LacI"/>
    <property type="match status" value="1"/>
</dbReference>
<dbReference type="SUPFAM" id="SSF53822">
    <property type="entry name" value="Periplasmic binding protein-like I"/>
    <property type="match status" value="1"/>
</dbReference>
<keyword evidence="7" id="KW-1185">Reference proteome</keyword>
<evidence type="ECO:0000256" key="2">
    <source>
        <dbReference type="ARBA" id="ARBA00023125"/>
    </source>
</evidence>
<dbReference type="Proteomes" id="UP000233750">
    <property type="component" value="Unassembled WGS sequence"/>
</dbReference>
<gene>
    <name evidence="6" type="ORF">ATK30_5138</name>
</gene>
<dbReference type="AlphaFoldDB" id="A0A2N3WK59"/>
<accession>A0A2N3WK59</accession>
<evidence type="ECO:0000313" key="6">
    <source>
        <dbReference type="EMBL" id="PKV94264.1"/>
    </source>
</evidence>
<dbReference type="PROSITE" id="PS50932">
    <property type="entry name" value="HTH_LACI_2"/>
    <property type="match status" value="1"/>
</dbReference>
<dbReference type="InterPro" id="IPR046335">
    <property type="entry name" value="LacI/GalR-like_sensor"/>
</dbReference>
<feature type="domain" description="HTH lacI-type" evidence="5">
    <location>
        <begin position="48"/>
        <end position="102"/>
    </location>
</feature>
<dbReference type="GO" id="GO:0003700">
    <property type="term" value="F:DNA-binding transcription factor activity"/>
    <property type="evidence" value="ECO:0007669"/>
    <property type="project" value="TreeGrafter"/>
</dbReference>
<dbReference type="SMART" id="SM00354">
    <property type="entry name" value="HTH_LACI"/>
    <property type="match status" value="1"/>
</dbReference>